<proteinExistence type="predicted"/>
<evidence type="ECO:0000313" key="3">
    <source>
        <dbReference type="EMBL" id="CAB9510331.1"/>
    </source>
</evidence>
<comment type="caution">
    <text evidence="3">The sequence shown here is derived from an EMBL/GenBank/DDBJ whole genome shotgun (WGS) entry which is preliminary data.</text>
</comment>
<keyword evidence="4" id="KW-1185">Reference proteome</keyword>
<keyword evidence="2" id="KW-1133">Transmembrane helix</keyword>
<gene>
    <name evidence="3" type="ORF">SEMRO_431_G141550.1</name>
</gene>
<keyword evidence="2" id="KW-0472">Membrane</keyword>
<dbReference type="OrthoDB" id="56135at2759"/>
<feature type="compositionally biased region" description="Low complexity" evidence="1">
    <location>
        <begin position="165"/>
        <end position="174"/>
    </location>
</feature>
<dbReference type="EMBL" id="CAICTM010000430">
    <property type="protein sequence ID" value="CAB9510331.1"/>
    <property type="molecule type" value="Genomic_DNA"/>
</dbReference>
<evidence type="ECO:0000313" key="4">
    <source>
        <dbReference type="Proteomes" id="UP001153069"/>
    </source>
</evidence>
<dbReference type="Gene3D" id="2.30.29.30">
    <property type="entry name" value="Pleckstrin-homology domain (PH domain)/Phosphotyrosine-binding domain (PTB)"/>
    <property type="match status" value="1"/>
</dbReference>
<protein>
    <submittedName>
        <fullName evidence="3">Uncharacterized protein</fullName>
    </submittedName>
</protein>
<dbReference type="AlphaFoldDB" id="A0A9N8E0M9"/>
<feature type="region of interest" description="Disordered" evidence="1">
    <location>
        <begin position="122"/>
        <end position="198"/>
    </location>
</feature>
<feature type="transmembrane region" description="Helical" evidence="2">
    <location>
        <begin position="303"/>
        <end position="326"/>
    </location>
</feature>
<dbReference type="InterPro" id="IPR011993">
    <property type="entry name" value="PH-like_dom_sf"/>
</dbReference>
<feature type="transmembrane region" description="Helical" evidence="2">
    <location>
        <begin position="971"/>
        <end position="992"/>
    </location>
</feature>
<feature type="compositionally biased region" description="Basic and acidic residues" evidence="1">
    <location>
        <begin position="124"/>
        <end position="151"/>
    </location>
</feature>
<feature type="transmembrane region" description="Helical" evidence="2">
    <location>
        <begin position="939"/>
        <end position="959"/>
    </location>
</feature>
<evidence type="ECO:0000256" key="1">
    <source>
        <dbReference type="SAM" id="MobiDB-lite"/>
    </source>
</evidence>
<keyword evidence="2" id="KW-0812">Transmembrane</keyword>
<evidence type="ECO:0000256" key="2">
    <source>
        <dbReference type="SAM" id="Phobius"/>
    </source>
</evidence>
<dbReference type="Proteomes" id="UP001153069">
    <property type="component" value="Unassembled WGS sequence"/>
</dbReference>
<organism evidence="3 4">
    <name type="scientific">Seminavis robusta</name>
    <dbReference type="NCBI Taxonomy" id="568900"/>
    <lineage>
        <taxon>Eukaryota</taxon>
        <taxon>Sar</taxon>
        <taxon>Stramenopiles</taxon>
        <taxon>Ochrophyta</taxon>
        <taxon>Bacillariophyta</taxon>
        <taxon>Bacillariophyceae</taxon>
        <taxon>Bacillariophycidae</taxon>
        <taxon>Naviculales</taxon>
        <taxon>Naviculaceae</taxon>
        <taxon>Seminavis</taxon>
    </lineage>
</organism>
<sequence length="999" mass="110252">MEVYMGVGHEGEEDGYVVLKRKRLVFYEAGYFDEDGHQKEDLVTSGKTRILFHSIVDHTSTTSTSQEFLLSITDRDGATFVFQMETQEDLRNIENSISKAVAKAARASQARPCEPPNMAVAMTDESHTSRSEDMRQVREMTRQMDQRDRQAKKQQRSRQTFPVGATSVSASSTVQPRKTTRTSFPTEKFRHSAAPQQRTAPPHLVVEPAMPPPAEIEDKPPGAYMDPGPPIGVPLPQQSSPPIIDYDEEEPHNKQEDPLIEASLVPDDEEDQRNNEFQDETVVLVQAQKAGLSDYLQNRSLQIFIVGLICLFAIVIIVTVVAIVLATGNTGGGTNTPAPTAAITTAPIPTVIPVPTLTPTTTTLLNVTIGNYTPISLAPTSTPLDIPAFLDECNLTAVIPVDSPSSPYQSAGCFKDVDTLDSDQLLCGPDQAPLECSLRCPSRFFGIPMGTTTCRCFSQIKSDRIGLQACVPGSDSTSMDLFVNQSPRITQCDDPMARAVVEFLLQQRSNATWGFDIVSNRWKESPFELYAEGCHTNVYDVTVLEAEAVTTRETFVMDVKSYATQRRGERSVSILYDEDTTSEISVLAEEMEILAEQVSGVADPRQVSLFFYLSDENPNSKLFTTSAAKRLAKVEVTNFSEKTNFVTFSPSFRQSLLNYLNGGFQKEMAFEIFDRYGSFAVVRSMMGAFMELRLPLDSIQYDNTFDSIVHSQSCFEIATQAEASRLGFPDAPGTIDDTTCSPNVIRALQQLRSEYRDFTEEPATVGGKTECQLKATECDFIVDISTSRPLTANDKYPFGDFGGYQLRPLSDFLSPTRVSPLEIARMQVTEERFTELQRNLKAHTVEYLREMQEKLEACVSECKESDYPAYIQEFGSCPPRTCRTTSTAQPTMLLAGATLAPTLPPVLPPSTADSPVTGVPDFIPAGTNIPTTTSTSPPFSLLVLVALVALVALVLALVLPTPLWIPMFQPWKVLHCLAPICLLLLLQVAMAYRMRPFGT</sequence>
<name>A0A9N8E0M9_9STRA</name>
<reference evidence="3" key="1">
    <citation type="submission" date="2020-06" db="EMBL/GenBank/DDBJ databases">
        <authorList>
            <consortium name="Plant Systems Biology data submission"/>
        </authorList>
    </citation>
    <scope>NUCLEOTIDE SEQUENCE</scope>
    <source>
        <strain evidence="3">D6</strain>
    </source>
</reference>
<feature type="compositionally biased region" description="Polar residues" evidence="1">
    <location>
        <begin position="175"/>
        <end position="185"/>
    </location>
</feature>
<accession>A0A9N8E0M9</accession>